<keyword evidence="1" id="KW-0472">Membrane</keyword>
<evidence type="ECO:0008006" key="4">
    <source>
        <dbReference type="Google" id="ProtNLM"/>
    </source>
</evidence>
<dbReference type="Proteomes" id="UP001500339">
    <property type="component" value="Unassembled WGS sequence"/>
</dbReference>
<feature type="transmembrane region" description="Helical" evidence="1">
    <location>
        <begin position="12"/>
        <end position="38"/>
    </location>
</feature>
<proteinExistence type="predicted"/>
<dbReference type="PROSITE" id="PS51257">
    <property type="entry name" value="PROKAR_LIPOPROTEIN"/>
    <property type="match status" value="1"/>
</dbReference>
<name>A0ABN1IWI6_9CLOT</name>
<keyword evidence="3" id="KW-1185">Reference proteome</keyword>
<accession>A0ABN1IWI6</accession>
<keyword evidence="1" id="KW-0812">Transmembrane</keyword>
<feature type="transmembrane region" description="Helical" evidence="1">
    <location>
        <begin position="58"/>
        <end position="78"/>
    </location>
</feature>
<evidence type="ECO:0000256" key="1">
    <source>
        <dbReference type="SAM" id="Phobius"/>
    </source>
</evidence>
<gene>
    <name evidence="2" type="ORF">GCM10008905_14240</name>
</gene>
<dbReference type="EMBL" id="BAAACF010000001">
    <property type="protein sequence ID" value="GAA0722579.1"/>
    <property type="molecule type" value="Genomic_DNA"/>
</dbReference>
<comment type="caution">
    <text evidence="2">The sequence shown here is derived from an EMBL/GenBank/DDBJ whole genome shotgun (WGS) entry which is preliminary data.</text>
</comment>
<keyword evidence="1" id="KW-1133">Transmembrane helix</keyword>
<sequence>MTNFFRSYYKNIIFIIIVLFTFIACMISRSSYVIFIILCLITDGVSLANNHYYKKDLYYSRPMYIKAILVGILVAFIIEQRGEVIKYFI</sequence>
<reference evidence="2 3" key="1">
    <citation type="journal article" date="2019" name="Int. J. Syst. Evol. Microbiol.">
        <title>The Global Catalogue of Microorganisms (GCM) 10K type strain sequencing project: providing services to taxonomists for standard genome sequencing and annotation.</title>
        <authorList>
            <consortium name="The Broad Institute Genomics Platform"/>
            <consortium name="The Broad Institute Genome Sequencing Center for Infectious Disease"/>
            <person name="Wu L."/>
            <person name="Ma J."/>
        </authorList>
    </citation>
    <scope>NUCLEOTIDE SEQUENCE [LARGE SCALE GENOMIC DNA]</scope>
    <source>
        <strain evidence="2 3">JCM 1405</strain>
    </source>
</reference>
<organism evidence="2 3">
    <name type="scientific">Clostridium malenominatum</name>
    <dbReference type="NCBI Taxonomy" id="1539"/>
    <lineage>
        <taxon>Bacteria</taxon>
        <taxon>Bacillati</taxon>
        <taxon>Bacillota</taxon>
        <taxon>Clostridia</taxon>
        <taxon>Eubacteriales</taxon>
        <taxon>Clostridiaceae</taxon>
        <taxon>Clostridium</taxon>
    </lineage>
</organism>
<evidence type="ECO:0000313" key="2">
    <source>
        <dbReference type="EMBL" id="GAA0722579.1"/>
    </source>
</evidence>
<evidence type="ECO:0000313" key="3">
    <source>
        <dbReference type="Proteomes" id="UP001500339"/>
    </source>
</evidence>
<protein>
    <recommendedName>
        <fullName evidence="4">Lipoprotein</fullName>
    </recommendedName>
</protein>